<dbReference type="CDD" id="cd01080">
    <property type="entry name" value="NAD_bind_m-THF_DH_Cyclohyd"/>
    <property type="match status" value="1"/>
</dbReference>
<dbReference type="InterPro" id="IPR036291">
    <property type="entry name" value="NAD(P)-bd_dom_sf"/>
</dbReference>
<evidence type="ECO:0000256" key="5">
    <source>
        <dbReference type="ARBA" id="ARBA00022755"/>
    </source>
</evidence>
<feature type="binding site" evidence="12">
    <location>
        <begin position="165"/>
        <end position="167"/>
    </location>
    <ligand>
        <name>NADP(+)</name>
        <dbReference type="ChEBI" id="CHEBI:58349"/>
    </ligand>
</feature>
<evidence type="ECO:0000256" key="9">
    <source>
        <dbReference type="ARBA" id="ARBA00023102"/>
    </source>
</evidence>
<dbReference type="InterPro" id="IPR020631">
    <property type="entry name" value="THF_DH/CycHdrlase_NAD-bd_dom"/>
</dbReference>
<accession>A0A844FGR7</accession>
<comment type="function">
    <text evidence="12">Catalyzes the oxidation of 5,10-methylenetetrahydrofolate to 5,10-methenyltetrahydrofolate and then the hydrolysis of 5,10-methenyltetrahydrofolate to 10-formyltetrahydrofolate.</text>
</comment>
<keyword evidence="5 12" id="KW-0658">Purine biosynthesis</keyword>
<dbReference type="SUPFAM" id="SSF53223">
    <property type="entry name" value="Aminoacid dehydrogenase-like, N-terminal domain"/>
    <property type="match status" value="1"/>
</dbReference>
<dbReference type="EC" id="3.5.4.9" evidence="12"/>
<protein>
    <recommendedName>
        <fullName evidence="12">Bifunctional protein FolD</fullName>
    </recommendedName>
    <domain>
        <recommendedName>
            <fullName evidence="12">Methylenetetrahydrofolate dehydrogenase</fullName>
            <ecNumber evidence="12">1.5.1.5</ecNumber>
        </recommendedName>
    </domain>
    <domain>
        <recommendedName>
            <fullName evidence="12">Methenyltetrahydrofolate cyclohydrolase</fullName>
            <ecNumber evidence="12">3.5.4.9</ecNumber>
        </recommendedName>
    </domain>
</protein>
<dbReference type="GO" id="GO:0005829">
    <property type="term" value="C:cytosol"/>
    <property type="evidence" value="ECO:0007669"/>
    <property type="project" value="TreeGrafter"/>
</dbReference>
<evidence type="ECO:0000256" key="8">
    <source>
        <dbReference type="ARBA" id="ARBA00023002"/>
    </source>
</evidence>
<evidence type="ECO:0000313" key="18">
    <source>
        <dbReference type="Proteomes" id="UP001108123"/>
    </source>
</evidence>
<dbReference type="PANTHER" id="PTHR48099:SF5">
    <property type="entry name" value="C-1-TETRAHYDROFOLATE SYNTHASE, CYTOPLASMIC"/>
    <property type="match status" value="1"/>
</dbReference>
<evidence type="ECO:0000313" key="15">
    <source>
        <dbReference type="EMBL" id="MCG4564744.1"/>
    </source>
</evidence>
<dbReference type="Proteomes" id="UP001108123">
    <property type="component" value="Unassembled WGS sequence"/>
</dbReference>
<keyword evidence="6 12" id="KW-0378">Hydrolase</keyword>
<dbReference type="EMBL" id="VULR01000006">
    <property type="protein sequence ID" value="MSS43237.1"/>
    <property type="molecule type" value="Genomic_DNA"/>
</dbReference>
<keyword evidence="9 12" id="KW-0368">Histidine biosynthesis</keyword>
<dbReference type="Gene3D" id="3.40.50.720">
    <property type="entry name" value="NAD(P)-binding Rossmann-like Domain"/>
    <property type="match status" value="1"/>
</dbReference>
<evidence type="ECO:0000256" key="6">
    <source>
        <dbReference type="ARBA" id="ARBA00022801"/>
    </source>
</evidence>
<keyword evidence="8 12" id="KW-0560">Oxidoreductase</keyword>
<dbReference type="FunFam" id="3.40.50.720:FF:000094">
    <property type="entry name" value="Bifunctional protein FolD"/>
    <property type="match status" value="1"/>
</dbReference>
<evidence type="ECO:0000259" key="13">
    <source>
        <dbReference type="Pfam" id="PF00763"/>
    </source>
</evidence>
<dbReference type="Proteomes" id="UP000462760">
    <property type="component" value="Unassembled WGS sequence"/>
</dbReference>
<dbReference type="AlphaFoldDB" id="A0A844FGR7"/>
<dbReference type="GO" id="GO:0009086">
    <property type="term" value="P:methionine biosynthetic process"/>
    <property type="evidence" value="ECO:0007669"/>
    <property type="project" value="UniProtKB-KW"/>
</dbReference>
<sequence>MANILKGKEVVKKVKESMKRDVKDLNNRGITPTLAIIRLGENPDDIAYERSILKNCDGVGIEGEVYEKDENISTEDLISLIEELNTDNNVHGILIFRPLPKHIDEDIIAKTISPLKDVDCMNPLNLEKIFEGNMEGFAPCTPKAAVMIMDHYNIPLEGAHVVIINRSMVVGRPLSMMLLGKNSTVTICHSKTKDLKGFTNSADVVVTALGRPKYVTDEYFNEKSVVIDVGISFDENGKMAGDVDFDNVSSKVEAITPVPGGVGSLTTSILLSHVILAAKSL</sequence>
<keyword evidence="7 12" id="KW-0521">NADP</keyword>
<comment type="subunit">
    <text evidence="2 12">Homodimer.</text>
</comment>
<reference evidence="15" key="2">
    <citation type="submission" date="2022-01" db="EMBL/GenBank/DDBJ databases">
        <title>Collection of gut derived symbiotic bacterial strains cultured from healthy donors.</title>
        <authorList>
            <person name="Lin H."/>
            <person name="Kohout C."/>
            <person name="Waligurski E."/>
            <person name="Pamer E.G."/>
        </authorList>
    </citation>
    <scope>NUCLEOTIDE SEQUENCE</scope>
    <source>
        <strain evidence="15">MSK.14.39</strain>
    </source>
</reference>
<comment type="pathway">
    <text evidence="1 12">One-carbon metabolism; tetrahydrofolate interconversion.</text>
</comment>
<dbReference type="GO" id="GO:0004488">
    <property type="term" value="F:methylenetetrahydrofolate dehydrogenase (NADP+) activity"/>
    <property type="evidence" value="ECO:0007669"/>
    <property type="project" value="UniProtKB-UniRule"/>
</dbReference>
<keyword evidence="11 12" id="KW-0511">Multifunctional enzyme</keyword>
<name>A0A844FGR7_9FIRM</name>
<comment type="catalytic activity">
    <reaction evidence="12">
        <text>(6R)-5,10-methenyltetrahydrofolate + H2O = (6R)-10-formyltetrahydrofolate + H(+)</text>
        <dbReference type="Rhea" id="RHEA:23700"/>
        <dbReference type="ChEBI" id="CHEBI:15377"/>
        <dbReference type="ChEBI" id="CHEBI:15378"/>
        <dbReference type="ChEBI" id="CHEBI:57455"/>
        <dbReference type="ChEBI" id="CHEBI:195366"/>
        <dbReference type="EC" id="3.5.4.9"/>
    </reaction>
</comment>
<dbReference type="EC" id="1.5.1.5" evidence="12"/>
<keyword evidence="18" id="KW-1185">Reference proteome</keyword>
<dbReference type="GO" id="GO:0035999">
    <property type="term" value="P:tetrahydrofolate interconversion"/>
    <property type="evidence" value="ECO:0007669"/>
    <property type="project" value="UniProtKB-UniRule"/>
</dbReference>
<keyword evidence="4 12" id="KW-0028">Amino-acid biosynthesis</keyword>
<dbReference type="PANTHER" id="PTHR48099">
    <property type="entry name" value="C-1-TETRAHYDROFOLATE SYNTHASE, CYTOPLASMIC-RELATED"/>
    <property type="match status" value="1"/>
</dbReference>
<dbReference type="RefSeq" id="WP_154483916.1">
    <property type="nucleotide sequence ID" value="NZ_JAJBNW010000029.1"/>
</dbReference>
<keyword evidence="10 12" id="KW-0486">Methionine biosynthesis</keyword>
<dbReference type="GO" id="GO:0004477">
    <property type="term" value="F:methenyltetrahydrofolate cyclohydrolase activity"/>
    <property type="evidence" value="ECO:0007669"/>
    <property type="project" value="UniProtKB-UniRule"/>
</dbReference>
<evidence type="ECO:0000256" key="2">
    <source>
        <dbReference type="ARBA" id="ARBA00011738"/>
    </source>
</evidence>
<dbReference type="Pfam" id="PF02882">
    <property type="entry name" value="THF_DHG_CYH_C"/>
    <property type="match status" value="1"/>
</dbReference>
<feature type="domain" description="Tetrahydrofolate dehydrogenase/cyclohydrolase NAD(P)-binding" evidence="14">
    <location>
        <begin position="139"/>
        <end position="279"/>
    </location>
</feature>
<dbReference type="PRINTS" id="PR00085">
    <property type="entry name" value="THFDHDRGNASE"/>
</dbReference>
<dbReference type="OrthoDB" id="9803580at2"/>
<comment type="caution">
    <text evidence="16">The sequence shown here is derived from an EMBL/GenBank/DDBJ whole genome shotgun (WGS) entry which is preliminary data.</text>
</comment>
<dbReference type="FunFam" id="3.40.50.10860:FF:000005">
    <property type="entry name" value="C-1-tetrahydrofolate synthase, cytoplasmic, putative"/>
    <property type="match status" value="1"/>
</dbReference>
<evidence type="ECO:0000256" key="12">
    <source>
        <dbReference type="HAMAP-Rule" id="MF_01576"/>
    </source>
</evidence>
<evidence type="ECO:0000313" key="17">
    <source>
        <dbReference type="Proteomes" id="UP000462760"/>
    </source>
</evidence>
<dbReference type="UniPathway" id="UPA00193"/>
<evidence type="ECO:0000256" key="10">
    <source>
        <dbReference type="ARBA" id="ARBA00023167"/>
    </source>
</evidence>
<gene>
    <name evidence="12" type="primary">folD</name>
    <name evidence="16" type="ORF">FYJ27_05760</name>
    <name evidence="15" type="ORF">L0P62_04695</name>
</gene>
<organism evidence="16 17">
    <name type="scientific">Anaerosalibacter bizertensis</name>
    <dbReference type="NCBI Taxonomy" id="932217"/>
    <lineage>
        <taxon>Bacteria</taxon>
        <taxon>Bacillati</taxon>
        <taxon>Bacillota</taxon>
        <taxon>Tissierellia</taxon>
        <taxon>Tissierellales</taxon>
        <taxon>Sporanaerobacteraceae</taxon>
        <taxon>Anaerosalibacter</taxon>
    </lineage>
</organism>
<dbReference type="HAMAP" id="MF_01576">
    <property type="entry name" value="THF_DHG_CYH"/>
    <property type="match status" value="1"/>
</dbReference>
<comment type="similarity">
    <text evidence="12">Belongs to the tetrahydrofolate dehydrogenase/cyclohydrolase family.</text>
</comment>
<evidence type="ECO:0000256" key="1">
    <source>
        <dbReference type="ARBA" id="ARBA00004777"/>
    </source>
</evidence>
<reference evidence="16 17" key="1">
    <citation type="submission" date="2019-08" db="EMBL/GenBank/DDBJ databases">
        <title>In-depth cultivation of the pig gut microbiome towards novel bacterial diversity and tailored functional studies.</title>
        <authorList>
            <person name="Wylensek D."/>
            <person name="Hitch T.C.A."/>
            <person name="Clavel T."/>
        </authorList>
    </citation>
    <scope>NUCLEOTIDE SEQUENCE [LARGE SCALE GENOMIC DNA]</scope>
    <source>
        <strain evidence="16 17">Med78-601-WT-4W-RMD-3</strain>
    </source>
</reference>
<dbReference type="InterPro" id="IPR020630">
    <property type="entry name" value="THF_DH/CycHdrlase_cat_dom"/>
</dbReference>
<feature type="binding site" evidence="12">
    <location>
        <position position="231"/>
    </location>
    <ligand>
        <name>NADP(+)</name>
        <dbReference type="ChEBI" id="CHEBI:58349"/>
    </ligand>
</feature>
<proteinExistence type="inferred from homology"/>
<dbReference type="GO" id="GO:0000105">
    <property type="term" value="P:L-histidine biosynthetic process"/>
    <property type="evidence" value="ECO:0007669"/>
    <property type="project" value="UniProtKB-KW"/>
</dbReference>
<keyword evidence="3 12" id="KW-0554">One-carbon metabolism</keyword>
<dbReference type="GO" id="GO:0006164">
    <property type="term" value="P:purine nucleotide biosynthetic process"/>
    <property type="evidence" value="ECO:0007669"/>
    <property type="project" value="UniProtKB-KW"/>
</dbReference>
<evidence type="ECO:0000259" key="14">
    <source>
        <dbReference type="Pfam" id="PF02882"/>
    </source>
</evidence>
<evidence type="ECO:0000256" key="3">
    <source>
        <dbReference type="ARBA" id="ARBA00022563"/>
    </source>
</evidence>
<dbReference type="Gene3D" id="3.40.50.10860">
    <property type="entry name" value="Leucine Dehydrogenase, chain A, domain 1"/>
    <property type="match status" value="1"/>
</dbReference>
<evidence type="ECO:0000256" key="4">
    <source>
        <dbReference type="ARBA" id="ARBA00022605"/>
    </source>
</evidence>
<dbReference type="InterPro" id="IPR046346">
    <property type="entry name" value="Aminoacid_DH-like_N_sf"/>
</dbReference>
<comment type="catalytic activity">
    <reaction evidence="12">
        <text>(6R)-5,10-methylene-5,6,7,8-tetrahydrofolate + NADP(+) = (6R)-5,10-methenyltetrahydrofolate + NADPH</text>
        <dbReference type="Rhea" id="RHEA:22812"/>
        <dbReference type="ChEBI" id="CHEBI:15636"/>
        <dbReference type="ChEBI" id="CHEBI:57455"/>
        <dbReference type="ChEBI" id="CHEBI:57783"/>
        <dbReference type="ChEBI" id="CHEBI:58349"/>
        <dbReference type="EC" id="1.5.1.5"/>
    </reaction>
</comment>
<evidence type="ECO:0000256" key="7">
    <source>
        <dbReference type="ARBA" id="ARBA00022857"/>
    </source>
</evidence>
<feature type="domain" description="Tetrahydrofolate dehydrogenase/cyclohydrolase catalytic" evidence="13">
    <location>
        <begin position="5"/>
        <end position="119"/>
    </location>
</feature>
<dbReference type="SUPFAM" id="SSF51735">
    <property type="entry name" value="NAD(P)-binding Rossmann-fold domains"/>
    <property type="match status" value="1"/>
</dbReference>
<dbReference type="EMBL" id="JAKNID010000011">
    <property type="protein sequence ID" value="MCG4564744.1"/>
    <property type="molecule type" value="Genomic_DNA"/>
</dbReference>
<dbReference type="Pfam" id="PF00763">
    <property type="entry name" value="THF_DHG_CYH"/>
    <property type="match status" value="1"/>
</dbReference>
<dbReference type="InterPro" id="IPR000672">
    <property type="entry name" value="THF_DH/CycHdrlase"/>
</dbReference>
<evidence type="ECO:0000313" key="16">
    <source>
        <dbReference type="EMBL" id="MSS43237.1"/>
    </source>
</evidence>
<comment type="caution">
    <text evidence="12">Lacks conserved residue(s) required for the propagation of feature annotation.</text>
</comment>
<evidence type="ECO:0000256" key="11">
    <source>
        <dbReference type="ARBA" id="ARBA00023268"/>
    </source>
</evidence>